<evidence type="ECO:0000313" key="2">
    <source>
        <dbReference type="Proteomes" id="UP000823775"/>
    </source>
</evidence>
<accession>A0ABS8ULH3</accession>
<proteinExistence type="predicted"/>
<sequence length="216" mass="24374">MEEYYVSFKEKRSIHAASLGSGLFKNAFRERQWLLKNKGRYITMPTVGFGCGQEVPITCEAITAFIGLSRSNSHSIFRNKVEDKANQFQWRVTALPFLSLVSLFQPLDRTMRADSVITLATKIDKDAPSMKQAKPVVPHPHTPPDLLKVAIKVLGMKDSLWKLAKSIPSMIQLAIKKAMQLARDKLKSLCSTVKVLESEVITEERGSCTQWTSIYR</sequence>
<name>A0ABS8ULH3_DATST</name>
<gene>
    <name evidence="1" type="ORF">HAX54_017801</name>
</gene>
<organism evidence="1 2">
    <name type="scientific">Datura stramonium</name>
    <name type="common">Jimsonweed</name>
    <name type="synonym">Common thornapple</name>
    <dbReference type="NCBI Taxonomy" id="4076"/>
    <lineage>
        <taxon>Eukaryota</taxon>
        <taxon>Viridiplantae</taxon>
        <taxon>Streptophyta</taxon>
        <taxon>Embryophyta</taxon>
        <taxon>Tracheophyta</taxon>
        <taxon>Spermatophyta</taxon>
        <taxon>Magnoliopsida</taxon>
        <taxon>eudicotyledons</taxon>
        <taxon>Gunneridae</taxon>
        <taxon>Pentapetalae</taxon>
        <taxon>asterids</taxon>
        <taxon>lamiids</taxon>
        <taxon>Solanales</taxon>
        <taxon>Solanaceae</taxon>
        <taxon>Solanoideae</taxon>
        <taxon>Datureae</taxon>
        <taxon>Datura</taxon>
    </lineage>
</organism>
<evidence type="ECO:0000313" key="1">
    <source>
        <dbReference type="EMBL" id="MCD9559664.1"/>
    </source>
</evidence>
<dbReference type="Proteomes" id="UP000823775">
    <property type="component" value="Unassembled WGS sequence"/>
</dbReference>
<protein>
    <submittedName>
        <fullName evidence="1">Uncharacterized protein</fullName>
    </submittedName>
</protein>
<keyword evidence="2" id="KW-1185">Reference proteome</keyword>
<comment type="caution">
    <text evidence="1">The sequence shown here is derived from an EMBL/GenBank/DDBJ whole genome shotgun (WGS) entry which is preliminary data.</text>
</comment>
<reference evidence="1 2" key="1">
    <citation type="journal article" date="2021" name="BMC Genomics">
        <title>Datura genome reveals duplications of psychoactive alkaloid biosynthetic genes and high mutation rate following tissue culture.</title>
        <authorList>
            <person name="Rajewski A."/>
            <person name="Carter-House D."/>
            <person name="Stajich J."/>
            <person name="Litt A."/>
        </authorList>
    </citation>
    <scope>NUCLEOTIDE SEQUENCE [LARGE SCALE GENOMIC DNA]</scope>
    <source>
        <strain evidence="1">AR-01</strain>
    </source>
</reference>
<dbReference type="EMBL" id="JACEIK010002185">
    <property type="protein sequence ID" value="MCD9559664.1"/>
    <property type="molecule type" value="Genomic_DNA"/>
</dbReference>